<reference evidence="3 4" key="1">
    <citation type="submission" date="2019-09" db="EMBL/GenBank/DDBJ databases">
        <title>Phylogeny of genus Pseudoclavibacter and closely related genus.</title>
        <authorList>
            <person name="Li Y."/>
        </authorList>
    </citation>
    <scope>NUCLEOTIDE SEQUENCE [LARGE SCALE GENOMIC DNA]</scope>
    <source>
        <strain evidence="3 4">KCTC 13959</strain>
    </source>
</reference>
<keyword evidence="3" id="KW-0378">Hydrolase</keyword>
<feature type="transmembrane region" description="Helical" evidence="1">
    <location>
        <begin position="179"/>
        <end position="198"/>
    </location>
</feature>
<dbReference type="AlphaFoldDB" id="A0A7J5B9V4"/>
<keyword evidence="3" id="KW-0482">Metalloprotease</keyword>
<evidence type="ECO:0000313" key="3">
    <source>
        <dbReference type="EMBL" id="KAB1642616.1"/>
    </source>
</evidence>
<keyword evidence="3" id="KW-0645">Protease</keyword>
<comment type="caution">
    <text evidence="3">The sequence shown here is derived from an EMBL/GenBank/DDBJ whole genome shotgun (WGS) entry which is preliminary data.</text>
</comment>
<dbReference type="GO" id="GO:0004175">
    <property type="term" value="F:endopeptidase activity"/>
    <property type="evidence" value="ECO:0007669"/>
    <property type="project" value="UniProtKB-ARBA"/>
</dbReference>
<feature type="transmembrane region" description="Helical" evidence="1">
    <location>
        <begin position="138"/>
        <end position="158"/>
    </location>
</feature>
<dbReference type="Proteomes" id="UP000433493">
    <property type="component" value="Unassembled WGS sequence"/>
</dbReference>
<gene>
    <name evidence="3" type="ORF">F8O05_09095</name>
</gene>
<feature type="transmembrane region" description="Helical" evidence="1">
    <location>
        <begin position="231"/>
        <end position="254"/>
    </location>
</feature>
<evidence type="ECO:0000259" key="2">
    <source>
        <dbReference type="Pfam" id="PF02517"/>
    </source>
</evidence>
<dbReference type="RefSeq" id="WP_158052419.1">
    <property type="nucleotide sequence ID" value="NZ_WBKB01000005.1"/>
</dbReference>
<keyword evidence="1" id="KW-0812">Transmembrane</keyword>
<organism evidence="3 4">
    <name type="scientific">Gulosibacter chungangensis</name>
    <dbReference type="NCBI Taxonomy" id="979746"/>
    <lineage>
        <taxon>Bacteria</taxon>
        <taxon>Bacillati</taxon>
        <taxon>Actinomycetota</taxon>
        <taxon>Actinomycetes</taxon>
        <taxon>Micrococcales</taxon>
        <taxon>Microbacteriaceae</taxon>
        <taxon>Gulosibacter</taxon>
    </lineage>
</organism>
<feature type="transmembrane region" description="Helical" evidence="1">
    <location>
        <begin position="12"/>
        <end position="35"/>
    </location>
</feature>
<dbReference type="GO" id="GO:0008237">
    <property type="term" value="F:metallopeptidase activity"/>
    <property type="evidence" value="ECO:0007669"/>
    <property type="project" value="UniProtKB-KW"/>
</dbReference>
<accession>A0A7J5B9V4</accession>
<feature type="domain" description="CAAX prenyl protease 2/Lysostaphin resistance protein A-like" evidence="2">
    <location>
        <begin position="149"/>
        <end position="243"/>
    </location>
</feature>
<dbReference type="InterPro" id="IPR003675">
    <property type="entry name" value="Rce1/LyrA-like_dom"/>
</dbReference>
<evidence type="ECO:0000313" key="4">
    <source>
        <dbReference type="Proteomes" id="UP000433493"/>
    </source>
</evidence>
<dbReference type="GO" id="GO:0006508">
    <property type="term" value="P:proteolysis"/>
    <property type="evidence" value="ECO:0007669"/>
    <property type="project" value="UniProtKB-KW"/>
</dbReference>
<dbReference type="GO" id="GO:0080120">
    <property type="term" value="P:CAAX-box protein maturation"/>
    <property type="evidence" value="ECO:0007669"/>
    <property type="project" value="UniProtKB-ARBA"/>
</dbReference>
<keyword evidence="1" id="KW-1133">Transmembrane helix</keyword>
<name>A0A7J5B9V4_9MICO</name>
<feature type="transmembrane region" description="Helical" evidence="1">
    <location>
        <begin position="204"/>
        <end position="224"/>
    </location>
</feature>
<dbReference type="Pfam" id="PF02517">
    <property type="entry name" value="Rce1-like"/>
    <property type="match status" value="1"/>
</dbReference>
<keyword evidence="4" id="KW-1185">Reference proteome</keyword>
<feature type="transmembrane region" description="Helical" evidence="1">
    <location>
        <begin position="47"/>
        <end position="70"/>
    </location>
</feature>
<feature type="transmembrane region" description="Helical" evidence="1">
    <location>
        <begin position="91"/>
        <end position="118"/>
    </location>
</feature>
<dbReference type="OrthoDB" id="5002656at2"/>
<protein>
    <submittedName>
        <fullName evidence="3">CPBP family intramembrane metalloprotease</fullName>
    </submittedName>
</protein>
<evidence type="ECO:0000256" key="1">
    <source>
        <dbReference type="SAM" id="Phobius"/>
    </source>
</evidence>
<sequence length="263" mass="28588">MSTTAESKRLTLAWGILAVRIGAVFVVTLVMWGLLAGFFNTPGFPPSTLWATLGLLPVNLFCLWLVLRLYRREGIPLRDALGIRRGKVGRDILWGLLWLFVVNIPYVIAIGAMVYLLYGEDAPAAFETIFVNPDATTAISPVWLLVISIVSVIPFMIINAPTEELVYRGYAMRGLAEKHGGAFAVLATSVTFGVQHMAFAATPAGMIVFFVAFTVWGLGAAIIVRKQGRLFSIVVAHWLINIMLAAPAIVFPILQLTGVAEAS</sequence>
<proteinExistence type="predicted"/>
<keyword evidence="1" id="KW-0472">Membrane</keyword>
<dbReference type="EMBL" id="WBKB01000005">
    <property type="protein sequence ID" value="KAB1642616.1"/>
    <property type="molecule type" value="Genomic_DNA"/>
</dbReference>